<organism evidence="2 3">
    <name type="scientific">Mycena alexandri</name>
    <dbReference type="NCBI Taxonomy" id="1745969"/>
    <lineage>
        <taxon>Eukaryota</taxon>
        <taxon>Fungi</taxon>
        <taxon>Dikarya</taxon>
        <taxon>Basidiomycota</taxon>
        <taxon>Agaricomycotina</taxon>
        <taxon>Agaricomycetes</taxon>
        <taxon>Agaricomycetidae</taxon>
        <taxon>Agaricales</taxon>
        <taxon>Marasmiineae</taxon>
        <taxon>Mycenaceae</taxon>
        <taxon>Mycena</taxon>
    </lineage>
</organism>
<proteinExistence type="predicted"/>
<gene>
    <name evidence="2" type="ORF">C8F04DRAFT_1253792</name>
</gene>
<dbReference type="AlphaFoldDB" id="A0AAD6T668"/>
<evidence type="ECO:0000313" key="2">
    <source>
        <dbReference type="EMBL" id="KAJ7040489.1"/>
    </source>
</evidence>
<keyword evidence="3" id="KW-1185">Reference proteome</keyword>
<comment type="caution">
    <text evidence="2">The sequence shown here is derived from an EMBL/GenBank/DDBJ whole genome shotgun (WGS) entry which is preliminary data.</text>
</comment>
<protein>
    <submittedName>
        <fullName evidence="2">Uncharacterized protein</fullName>
    </submittedName>
</protein>
<accession>A0AAD6T668</accession>
<name>A0AAD6T668_9AGAR</name>
<evidence type="ECO:0000313" key="3">
    <source>
        <dbReference type="Proteomes" id="UP001218188"/>
    </source>
</evidence>
<dbReference type="Proteomes" id="UP001218188">
    <property type="component" value="Unassembled WGS sequence"/>
</dbReference>
<feature type="compositionally biased region" description="Polar residues" evidence="1">
    <location>
        <begin position="90"/>
        <end position="104"/>
    </location>
</feature>
<evidence type="ECO:0000256" key="1">
    <source>
        <dbReference type="SAM" id="MobiDB-lite"/>
    </source>
</evidence>
<dbReference type="EMBL" id="JARJCM010000021">
    <property type="protein sequence ID" value="KAJ7040489.1"/>
    <property type="molecule type" value="Genomic_DNA"/>
</dbReference>
<feature type="region of interest" description="Disordered" evidence="1">
    <location>
        <begin position="78"/>
        <end position="104"/>
    </location>
</feature>
<sequence>MSKVLSAQILERLLAHPSLAGNLTFYKVQRFFELTTRLWLEIVPPSTARPDFLPDNIANLLSIVLQLEPVKRVLGKQTKMLPNAKDDEQNASQAKPNPKNGYTN</sequence>
<reference evidence="2" key="1">
    <citation type="submission" date="2023-03" db="EMBL/GenBank/DDBJ databases">
        <title>Massive genome expansion in bonnet fungi (Mycena s.s.) driven by repeated elements and novel gene families across ecological guilds.</title>
        <authorList>
            <consortium name="Lawrence Berkeley National Laboratory"/>
            <person name="Harder C.B."/>
            <person name="Miyauchi S."/>
            <person name="Viragh M."/>
            <person name="Kuo A."/>
            <person name="Thoen E."/>
            <person name="Andreopoulos B."/>
            <person name="Lu D."/>
            <person name="Skrede I."/>
            <person name="Drula E."/>
            <person name="Henrissat B."/>
            <person name="Morin E."/>
            <person name="Kohler A."/>
            <person name="Barry K."/>
            <person name="LaButti K."/>
            <person name="Morin E."/>
            <person name="Salamov A."/>
            <person name="Lipzen A."/>
            <person name="Mereny Z."/>
            <person name="Hegedus B."/>
            <person name="Baldrian P."/>
            <person name="Stursova M."/>
            <person name="Weitz H."/>
            <person name="Taylor A."/>
            <person name="Grigoriev I.V."/>
            <person name="Nagy L.G."/>
            <person name="Martin F."/>
            <person name="Kauserud H."/>
        </authorList>
    </citation>
    <scope>NUCLEOTIDE SEQUENCE</scope>
    <source>
        <strain evidence="2">CBHHK200</strain>
    </source>
</reference>